<evidence type="ECO:0000313" key="1">
    <source>
        <dbReference type="EMBL" id="PAV91554.1"/>
    </source>
</evidence>
<comment type="caution">
    <text evidence="1">The sequence shown here is derived from an EMBL/GenBank/DDBJ whole genome shotgun (WGS) entry which is preliminary data.</text>
</comment>
<dbReference type="InterPro" id="IPR040090">
    <property type="entry name" value="TXNDC16"/>
</dbReference>
<dbReference type="InterPro" id="IPR036249">
    <property type="entry name" value="Thioredoxin-like_sf"/>
</dbReference>
<dbReference type="EMBL" id="LIAE01006307">
    <property type="protein sequence ID" value="PAV91554.1"/>
    <property type="molecule type" value="Genomic_DNA"/>
</dbReference>
<keyword evidence="2" id="KW-1185">Reference proteome</keyword>
<dbReference type="Gene3D" id="3.40.30.10">
    <property type="entry name" value="Glutaredoxin"/>
    <property type="match status" value="1"/>
</dbReference>
<name>A0A2A2LZ79_9BILA</name>
<protein>
    <recommendedName>
        <fullName evidence="3">Thioredoxin domain-containing protein</fullName>
    </recommendedName>
</protein>
<dbReference type="OrthoDB" id="5775791at2759"/>
<dbReference type="AlphaFoldDB" id="A0A2A2LZ79"/>
<dbReference type="PANTHER" id="PTHR22699:SF3">
    <property type="entry name" value="DUF4105 DOMAIN-CONTAINING PROTEIN"/>
    <property type="match status" value="1"/>
</dbReference>
<organism evidence="1 2">
    <name type="scientific">Diploscapter pachys</name>
    <dbReference type="NCBI Taxonomy" id="2018661"/>
    <lineage>
        <taxon>Eukaryota</taxon>
        <taxon>Metazoa</taxon>
        <taxon>Ecdysozoa</taxon>
        <taxon>Nematoda</taxon>
        <taxon>Chromadorea</taxon>
        <taxon>Rhabditida</taxon>
        <taxon>Rhabditina</taxon>
        <taxon>Rhabditomorpha</taxon>
        <taxon>Rhabditoidea</taxon>
        <taxon>Rhabditidae</taxon>
        <taxon>Diploscapter</taxon>
    </lineage>
</organism>
<evidence type="ECO:0008006" key="3">
    <source>
        <dbReference type="Google" id="ProtNLM"/>
    </source>
</evidence>
<sequence>MLSVDNKNIESSIVELDCENQKEKIGFCTSNVDGLMLTIQCMKTWKSVFKIVSEALYSDIRDITIELLYAFSKKFYTEVALDLQPNKENWWSNVQLISESFLDSEDAVHENIAKSKQYAFILYLSSGDFASFEAAIHFHRVLNSLKLTGGIVDCKHHSDICEKNSVDHQGSPVLIAYQDSEKYQTYDGEFTEKKIKDWSRRIQQSVIAQLSESIVPKYRSGIVPGFDEIVDTVTMMFVADKKDPIYKNFRKFARENHGKYHFASMVDQGISRWAHNPALVTVKPYDEYSKAFTLYDDLSWDTMVKYLEEGTRPSIHEIENSGDFLYALSARQPLVIFYDPTKTKNPEQFNRLASTYEVRQDEAVFGAIRGLSLFGIYLTQNLIPDFLRSNYIMLEKDHGDMHLSLCVRTKLINEETSKEIHIWLKDVKLEKCIADIDPYVMSLLEKIALFERMEKVRDAISDEEKSVTQRHDEL</sequence>
<proteinExistence type="predicted"/>
<dbReference type="SUPFAM" id="SSF52833">
    <property type="entry name" value="Thioredoxin-like"/>
    <property type="match status" value="1"/>
</dbReference>
<reference evidence="1 2" key="1">
    <citation type="journal article" date="2017" name="Curr. Biol.">
        <title>Genome architecture and evolution of a unichromosomal asexual nematode.</title>
        <authorList>
            <person name="Fradin H."/>
            <person name="Zegar C."/>
            <person name="Gutwein M."/>
            <person name="Lucas J."/>
            <person name="Kovtun M."/>
            <person name="Corcoran D."/>
            <person name="Baugh L.R."/>
            <person name="Kiontke K."/>
            <person name="Gunsalus K."/>
            <person name="Fitch D.H."/>
            <person name="Piano F."/>
        </authorList>
    </citation>
    <scope>NUCLEOTIDE SEQUENCE [LARGE SCALE GENOMIC DNA]</scope>
    <source>
        <strain evidence="1">PF1309</strain>
    </source>
</reference>
<evidence type="ECO:0000313" key="2">
    <source>
        <dbReference type="Proteomes" id="UP000218231"/>
    </source>
</evidence>
<accession>A0A2A2LZ79</accession>
<gene>
    <name evidence="1" type="ORF">WR25_10872</name>
</gene>
<dbReference type="Proteomes" id="UP000218231">
    <property type="component" value="Unassembled WGS sequence"/>
</dbReference>
<dbReference type="PANTHER" id="PTHR22699">
    <property type="entry name" value="THIOREDOXIN DOMAIN-CONTAINING PROTEIN 16"/>
    <property type="match status" value="1"/>
</dbReference>